<protein>
    <submittedName>
        <fullName evidence="1">Uncharacterized protein</fullName>
    </submittedName>
</protein>
<name>A0ABP9YDU7_9FUNG</name>
<organism evidence="1 2">
    <name type="scientific">Helicostylum pulchrum</name>
    <dbReference type="NCBI Taxonomy" id="562976"/>
    <lineage>
        <taxon>Eukaryota</taxon>
        <taxon>Fungi</taxon>
        <taxon>Fungi incertae sedis</taxon>
        <taxon>Mucoromycota</taxon>
        <taxon>Mucoromycotina</taxon>
        <taxon>Mucoromycetes</taxon>
        <taxon>Mucorales</taxon>
        <taxon>Mucorineae</taxon>
        <taxon>Mucoraceae</taxon>
        <taxon>Helicostylum</taxon>
    </lineage>
</organism>
<reference evidence="1 2" key="1">
    <citation type="submission" date="2024-04" db="EMBL/GenBank/DDBJ databases">
        <title>genome sequences of Mucor flavus KT1a and Helicostylum pulchrum KT1b strains isolation_sourced from the surface of a dry-aged beef.</title>
        <authorList>
            <person name="Toyotome T."/>
            <person name="Hosono M."/>
            <person name="Torimaru M."/>
            <person name="Fukuda K."/>
            <person name="Mikami N."/>
        </authorList>
    </citation>
    <scope>NUCLEOTIDE SEQUENCE [LARGE SCALE GENOMIC DNA]</scope>
    <source>
        <strain evidence="1 2">KT1b</strain>
    </source>
</reference>
<accession>A0ABP9YDU7</accession>
<keyword evidence="2" id="KW-1185">Reference proteome</keyword>
<gene>
    <name evidence="1" type="ORF">HPULCUR_010653</name>
</gene>
<dbReference type="Proteomes" id="UP001476247">
    <property type="component" value="Unassembled WGS sequence"/>
</dbReference>
<evidence type="ECO:0000313" key="2">
    <source>
        <dbReference type="Proteomes" id="UP001476247"/>
    </source>
</evidence>
<comment type="caution">
    <text evidence="1">The sequence shown here is derived from an EMBL/GenBank/DDBJ whole genome shotgun (WGS) entry which is preliminary data.</text>
</comment>
<sequence length="211" mass="23788">MDVDPPLVNKDLEFDSVLDCSVVYKTSSIIYTLIAEETTRQDHLVLIEALKELSIRTENMDIIFLCKNHMKDIVRAVELYPAKMLIEVAAMFGNESTPFHLCGLINVRFETIFGKYADDIIFALLLEPDDTKRYHSSVRLQVISGKPQIYKSLATAKATAKAIKITTTLALNLGRPELKNESLWALNEMNLVCSTIMILPQYLSHSTASVY</sequence>
<dbReference type="EMBL" id="BAABUJ010000042">
    <property type="protein sequence ID" value="GAA5805140.1"/>
    <property type="molecule type" value="Genomic_DNA"/>
</dbReference>
<evidence type="ECO:0000313" key="1">
    <source>
        <dbReference type="EMBL" id="GAA5805140.1"/>
    </source>
</evidence>
<proteinExistence type="predicted"/>